<dbReference type="Gene3D" id="3.40.1360.10">
    <property type="match status" value="1"/>
</dbReference>
<dbReference type="SUPFAM" id="SSF56731">
    <property type="entry name" value="DNA primase core"/>
    <property type="match status" value="1"/>
</dbReference>
<protein>
    <recommendedName>
        <fullName evidence="3">Toprim domain-containing protein</fullName>
    </recommendedName>
</protein>
<evidence type="ECO:0000313" key="1">
    <source>
        <dbReference type="EMBL" id="AZI39173.1"/>
    </source>
</evidence>
<sequence>MKKSEPNYRIDEILDLQNPNLKKYLQERGLSSKIYEYIKEVRFTIGEKKLYATGFENLSGGFELRNSFYKGSLLKKDISIINLNSNVQDILNIQDKNIKGVAVFEGFMYALSFIEMQKSFSGEILVMNSIALLNKSIEHLKNYSDINLFLDNDTAGMKCKSQIIKSFPEAKDHCGIYFNHKDLNEFLIHLTKNDDAIKSRKQSEKFPEADKLEEIKQESEIKNADGFKRKR</sequence>
<reference evidence="2" key="1">
    <citation type="submission" date="2018-11" db="EMBL/GenBank/DDBJ databases">
        <title>Proposal to divide the Flavobacteriaceae and reorganize its genera based on Amino Acid Identity values calculated from whole genome sequences.</title>
        <authorList>
            <person name="Nicholson A.C."/>
            <person name="Gulvik C.A."/>
            <person name="Whitney A.M."/>
            <person name="Humrighouse B.W."/>
            <person name="Bell M."/>
            <person name="Holmes B."/>
            <person name="Steigerwalt A.B."/>
            <person name="Villarma A."/>
            <person name="Sheth M."/>
            <person name="Batra D."/>
            <person name="Pryor J."/>
            <person name="Bernardet J.-F."/>
            <person name="Hugo C."/>
            <person name="Kampfer P."/>
            <person name="Newman J.D."/>
            <person name="McQuiston J.R."/>
        </authorList>
    </citation>
    <scope>NUCLEOTIDE SEQUENCE [LARGE SCALE GENOMIC DNA]</scope>
    <source>
        <strain evidence="2">F5649</strain>
    </source>
</reference>
<evidence type="ECO:0000313" key="2">
    <source>
        <dbReference type="Proteomes" id="UP000281810"/>
    </source>
</evidence>
<dbReference type="Proteomes" id="UP000281810">
    <property type="component" value="Chromosome"/>
</dbReference>
<keyword evidence="2" id="KW-1185">Reference proteome</keyword>
<evidence type="ECO:0008006" key="3">
    <source>
        <dbReference type="Google" id="ProtNLM"/>
    </source>
</evidence>
<accession>A0A3G8Y2Q2</accession>
<organism evidence="1 2">
    <name type="scientific">Epilithonimonas vandammei</name>
    <dbReference type="NCBI Taxonomy" id="2487072"/>
    <lineage>
        <taxon>Bacteria</taxon>
        <taxon>Pseudomonadati</taxon>
        <taxon>Bacteroidota</taxon>
        <taxon>Flavobacteriia</taxon>
        <taxon>Flavobacteriales</taxon>
        <taxon>Weeksellaceae</taxon>
        <taxon>Chryseobacterium group</taxon>
        <taxon>Epilithonimonas</taxon>
    </lineage>
</organism>
<dbReference type="RefSeq" id="WP_124801449.1">
    <property type="nucleotide sequence ID" value="NZ_CP034161.1"/>
</dbReference>
<dbReference type="OrthoDB" id="8536512at2"/>
<name>A0A3G8Y2Q2_9FLAO</name>
<gene>
    <name evidence="1" type="ORF">EIB74_03990</name>
</gene>
<dbReference type="Pfam" id="PF13155">
    <property type="entry name" value="Toprim_2"/>
    <property type="match status" value="1"/>
</dbReference>
<dbReference type="EMBL" id="CP034161">
    <property type="protein sequence ID" value="AZI39173.1"/>
    <property type="molecule type" value="Genomic_DNA"/>
</dbReference>
<dbReference type="AlphaFoldDB" id="A0A3G8Y2Q2"/>
<proteinExistence type="predicted"/>